<keyword evidence="2" id="KW-1185">Reference proteome</keyword>
<evidence type="ECO:0000313" key="2">
    <source>
        <dbReference type="Proteomes" id="UP000054018"/>
    </source>
</evidence>
<gene>
    <name evidence="1" type="ORF">PISMIDRAFT_119650</name>
</gene>
<evidence type="ECO:0000313" key="1">
    <source>
        <dbReference type="EMBL" id="KIK13052.1"/>
    </source>
</evidence>
<reference evidence="1 2" key="1">
    <citation type="submission" date="2014-04" db="EMBL/GenBank/DDBJ databases">
        <authorList>
            <consortium name="DOE Joint Genome Institute"/>
            <person name="Kuo A."/>
            <person name="Kohler A."/>
            <person name="Costa M.D."/>
            <person name="Nagy L.G."/>
            <person name="Floudas D."/>
            <person name="Copeland A."/>
            <person name="Barry K.W."/>
            <person name="Cichocki N."/>
            <person name="Veneault-Fourrey C."/>
            <person name="LaButti K."/>
            <person name="Lindquist E.A."/>
            <person name="Lipzen A."/>
            <person name="Lundell T."/>
            <person name="Morin E."/>
            <person name="Murat C."/>
            <person name="Sun H."/>
            <person name="Tunlid A."/>
            <person name="Henrissat B."/>
            <person name="Grigoriev I.V."/>
            <person name="Hibbett D.S."/>
            <person name="Martin F."/>
            <person name="Nordberg H.P."/>
            <person name="Cantor M.N."/>
            <person name="Hua S.X."/>
        </authorList>
    </citation>
    <scope>NUCLEOTIDE SEQUENCE [LARGE SCALE GENOMIC DNA]</scope>
    <source>
        <strain evidence="1 2">441</strain>
    </source>
</reference>
<dbReference type="Proteomes" id="UP000054018">
    <property type="component" value="Unassembled WGS sequence"/>
</dbReference>
<sequence length="119" mass="13216">LCELIIDAWREYFTILKRDMANAEGKVSVTFDCWTDENTRPFLAFTAHWIGKGSGPDMLQLKAGLVAFHYIPGSHTGVFLGRTLLRLLDRAGITDKVCCYASALVRSPTFIPAGTFHHG</sequence>
<dbReference type="OrthoDB" id="3259770at2759"/>
<name>A0A0C9YRY9_9AGAM</name>
<organism evidence="1 2">
    <name type="scientific">Pisolithus microcarpus 441</name>
    <dbReference type="NCBI Taxonomy" id="765257"/>
    <lineage>
        <taxon>Eukaryota</taxon>
        <taxon>Fungi</taxon>
        <taxon>Dikarya</taxon>
        <taxon>Basidiomycota</taxon>
        <taxon>Agaricomycotina</taxon>
        <taxon>Agaricomycetes</taxon>
        <taxon>Agaricomycetidae</taxon>
        <taxon>Boletales</taxon>
        <taxon>Sclerodermatineae</taxon>
        <taxon>Pisolithaceae</taxon>
        <taxon>Pisolithus</taxon>
    </lineage>
</organism>
<dbReference type="EMBL" id="KN834024">
    <property type="protein sequence ID" value="KIK13052.1"/>
    <property type="molecule type" value="Genomic_DNA"/>
</dbReference>
<dbReference type="HOGENOM" id="CLU_155624_0_2_1"/>
<proteinExistence type="predicted"/>
<dbReference type="PANTHER" id="PTHR47501">
    <property type="entry name" value="TRANSPOSASE-RELATED"/>
    <property type="match status" value="1"/>
</dbReference>
<accession>A0A0C9YRY9</accession>
<dbReference type="AlphaFoldDB" id="A0A0C9YRY9"/>
<reference evidence="2" key="2">
    <citation type="submission" date="2015-01" db="EMBL/GenBank/DDBJ databases">
        <title>Evolutionary Origins and Diversification of the Mycorrhizal Mutualists.</title>
        <authorList>
            <consortium name="DOE Joint Genome Institute"/>
            <consortium name="Mycorrhizal Genomics Consortium"/>
            <person name="Kohler A."/>
            <person name="Kuo A."/>
            <person name="Nagy L.G."/>
            <person name="Floudas D."/>
            <person name="Copeland A."/>
            <person name="Barry K.W."/>
            <person name="Cichocki N."/>
            <person name="Veneault-Fourrey C."/>
            <person name="LaButti K."/>
            <person name="Lindquist E.A."/>
            <person name="Lipzen A."/>
            <person name="Lundell T."/>
            <person name="Morin E."/>
            <person name="Murat C."/>
            <person name="Riley R."/>
            <person name="Ohm R."/>
            <person name="Sun H."/>
            <person name="Tunlid A."/>
            <person name="Henrissat B."/>
            <person name="Grigoriev I.V."/>
            <person name="Hibbett D.S."/>
            <person name="Martin F."/>
        </authorList>
    </citation>
    <scope>NUCLEOTIDE SEQUENCE [LARGE SCALE GENOMIC DNA]</scope>
    <source>
        <strain evidence="2">441</strain>
    </source>
</reference>
<protein>
    <submittedName>
        <fullName evidence="1">Unplaced genomic scaffold scaffold_340, whole genome shotgun sequence</fullName>
    </submittedName>
</protein>
<feature type="non-terminal residue" evidence="1">
    <location>
        <position position="1"/>
    </location>
</feature>